<dbReference type="InterPro" id="IPR022383">
    <property type="entry name" value="Lactate/malate_DH_C"/>
</dbReference>
<dbReference type="Pfam" id="PF02866">
    <property type="entry name" value="Ldh_1_C"/>
    <property type="match status" value="1"/>
</dbReference>
<evidence type="ECO:0000313" key="7">
    <source>
        <dbReference type="EMBL" id="VDP16753.1"/>
    </source>
</evidence>
<dbReference type="Proteomes" id="UP000270296">
    <property type="component" value="Unassembled WGS sequence"/>
</dbReference>
<dbReference type="SUPFAM" id="SSF56327">
    <property type="entry name" value="LDH C-terminal domain-like"/>
    <property type="match status" value="1"/>
</dbReference>
<keyword evidence="4" id="KW-0560">Oxidoreductase</keyword>
<dbReference type="PROSITE" id="PS00064">
    <property type="entry name" value="L_LDH"/>
    <property type="match status" value="1"/>
</dbReference>
<dbReference type="Gene3D" id="3.90.110.10">
    <property type="entry name" value="Lactate dehydrogenase/glycoside hydrolase, family 4, C-terminal"/>
    <property type="match status" value="1"/>
</dbReference>
<dbReference type="PANTHER" id="PTHR43128:SF16">
    <property type="entry name" value="L-LACTATE DEHYDROGENASE"/>
    <property type="match status" value="1"/>
</dbReference>
<proteinExistence type="inferred from homology"/>
<evidence type="ECO:0000313" key="8">
    <source>
        <dbReference type="Proteomes" id="UP000270296"/>
    </source>
</evidence>
<evidence type="ECO:0000256" key="2">
    <source>
        <dbReference type="ARBA" id="ARBA00006054"/>
    </source>
</evidence>
<dbReference type="EC" id="1.1.1.27" evidence="3"/>
<dbReference type="PANTHER" id="PTHR43128">
    <property type="entry name" value="L-2-HYDROXYCARBOXYLATE DEHYDROGENASE (NAD(P)(+))"/>
    <property type="match status" value="1"/>
</dbReference>
<feature type="domain" description="Lactate/malate dehydrogenase C-terminal" evidence="6">
    <location>
        <begin position="1"/>
        <end position="147"/>
    </location>
</feature>
<reference evidence="9" key="1">
    <citation type="submission" date="2016-06" db="UniProtKB">
        <authorList>
            <consortium name="WormBaseParasite"/>
        </authorList>
    </citation>
    <scope>IDENTIFICATION</scope>
</reference>
<comment type="similarity">
    <text evidence="2">Belongs to the LDH/MDH superfamily. LDH family.</text>
</comment>
<evidence type="ECO:0000313" key="9">
    <source>
        <dbReference type="WBParaSite" id="SBAD_0000867801-mRNA-1"/>
    </source>
</evidence>
<keyword evidence="8" id="KW-1185">Reference proteome</keyword>
<gene>
    <name evidence="7" type="ORF">SBAD_LOCUS8369</name>
</gene>
<organism evidence="9">
    <name type="scientific">Soboliphyme baturini</name>
    <dbReference type="NCBI Taxonomy" id="241478"/>
    <lineage>
        <taxon>Eukaryota</taxon>
        <taxon>Metazoa</taxon>
        <taxon>Ecdysozoa</taxon>
        <taxon>Nematoda</taxon>
        <taxon>Enoplea</taxon>
        <taxon>Dorylaimia</taxon>
        <taxon>Dioctophymatida</taxon>
        <taxon>Dioctophymatoidea</taxon>
        <taxon>Soboliphymatidae</taxon>
        <taxon>Soboliphyme</taxon>
    </lineage>
</organism>
<accession>A0A183IXM1</accession>
<dbReference type="UniPathway" id="UPA00554">
    <property type="reaction ID" value="UER00611"/>
</dbReference>
<dbReference type="GO" id="GO:0004459">
    <property type="term" value="F:L-lactate dehydrogenase (NAD+) activity"/>
    <property type="evidence" value="ECO:0007669"/>
    <property type="project" value="UniProtKB-EC"/>
</dbReference>
<dbReference type="GO" id="GO:0006089">
    <property type="term" value="P:lactate metabolic process"/>
    <property type="evidence" value="ECO:0007669"/>
    <property type="project" value="TreeGrafter"/>
</dbReference>
<evidence type="ECO:0000256" key="3">
    <source>
        <dbReference type="ARBA" id="ARBA00012967"/>
    </source>
</evidence>
<sequence length="289" mass="33210">MLSQKLNIAPSSCHGWIIGEHGDSSVAVWSGMNVAGVTLMQLNPLIGQDDDPEDWRSLHKKVIDSAYEIIKLKGYTSWAIGLSVSSICTSIIRNLRQVFALSVNVQMQFFINFKLGKVLSFDNHLQKIVKYEIEILEIIPVSVVEQNELHVNRKPVPILNLTPETSAGPPHKPWRQKRSYDLRNSGAKGKDSKFRKDNSGLKMDLNKVCLNSSRRIIEDIVKLELCDVNRVARRHFKSLMPMYRRQALRKKMEKNMHTTILAIAERVRQIQQSIVEMLRKLELQENLDW</sequence>
<reference evidence="7 8" key="2">
    <citation type="submission" date="2018-11" db="EMBL/GenBank/DDBJ databases">
        <authorList>
            <consortium name="Pathogen Informatics"/>
        </authorList>
    </citation>
    <scope>NUCLEOTIDE SEQUENCE [LARGE SCALE GENOMIC DNA]</scope>
</reference>
<dbReference type="InterPro" id="IPR015955">
    <property type="entry name" value="Lactate_DH/Glyco_Ohase_4_C"/>
</dbReference>
<dbReference type="WBParaSite" id="SBAD_0000867801-mRNA-1">
    <property type="protein sequence ID" value="SBAD_0000867801-mRNA-1"/>
    <property type="gene ID" value="SBAD_0000867801"/>
</dbReference>
<name>A0A183IXM1_9BILA</name>
<comment type="pathway">
    <text evidence="1">Fermentation; pyruvate fermentation to lactate; (S)-lactate from pyruvate: step 1/1.</text>
</comment>
<evidence type="ECO:0000256" key="4">
    <source>
        <dbReference type="ARBA" id="ARBA00023002"/>
    </source>
</evidence>
<dbReference type="OrthoDB" id="5405561at2759"/>
<evidence type="ECO:0000259" key="6">
    <source>
        <dbReference type="Pfam" id="PF02866"/>
    </source>
</evidence>
<dbReference type="InterPro" id="IPR018177">
    <property type="entry name" value="L-lactate_DH_AS"/>
</dbReference>
<dbReference type="AlphaFoldDB" id="A0A183IXM1"/>
<protein>
    <recommendedName>
        <fullName evidence="3">L-lactate dehydrogenase</fullName>
        <ecNumber evidence="3">1.1.1.27</ecNumber>
    </recommendedName>
</protein>
<evidence type="ECO:0000256" key="5">
    <source>
        <dbReference type="SAM" id="MobiDB-lite"/>
    </source>
</evidence>
<dbReference type="EMBL" id="UZAM01011523">
    <property type="protein sequence ID" value="VDP16753.1"/>
    <property type="molecule type" value="Genomic_DNA"/>
</dbReference>
<evidence type="ECO:0000256" key="1">
    <source>
        <dbReference type="ARBA" id="ARBA00004843"/>
    </source>
</evidence>
<feature type="region of interest" description="Disordered" evidence="5">
    <location>
        <begin position="162"/>
        <end position="196"/>
    </location>
</feature>